<dbReference type="AlphaFoldDB" id="E2SF45"/>
<evidence type="ECO:0000313" key="2">
    <source>
        <dbReference type="Proteomes" id="UP000003111"/>
    </source>
</evidence>
<dbReference type="Proteomes" id="UP000003111">
    <property type="component" value="Unassembled WGS sequence"/>
</dbReference>
<proteinExistence type="predicted"/>
<evidence type="ECO:0000313" key="1">
    <source>
        <dbReference type="EMBL" id="EFQ82130.1"/>
    </source>
</evidence>
<dbReference type="OrthoDB" id="3747467at2"/>
<protein>
    <submittedName>
        <fullName evidence="1">Uncharacterized protein</fullName>
    </submittedName>
</protein>
<dbReference type="STRING" id="585531.HMPREF0063_12654"/>
<dbReference type="HOGENOM" id="CLU_114084_0_0_11"/>
<gene>
    <name evidence="1" type="ORF">HMPREF0063_12654</name>
</gene>
<organism evidence="1 2">
    <name type="scientific">Aeromicrobium marinum DSM 15272</name>
    <dbReference type="NCBI Taxonomy" id="585531"/>
    <lineage>
        <taxon>Bacteria</taxon>
        <taxon>Bacillati</taxon>
        <taxon>Actinomycetota</taxon>
        <taxon>Actinomycetes</taxon>
        <taxon>Propionibacteriales</taxon>
        <taxon>Nocardioidaceae</taxon>
        <taxon>Aeromicrobium</taxon>
    </lineage>
</organism>
<keyword evidence="2" id="KW-1185">Reference proteome</keyword>
<dbReference type="EMBL" id="ACLF03000011">
    <property type="protein sequence ID" value="EFQ82130.1"/>
    <property type="molecule type" value="Genomic_DNA"/>
</dbReference>
<comment type="caution">
    <text evidence="1">The sequence shown here is derived from an EMBL/GenBank/DDBJ whole genome shotgun (WGS) entry which is preliminary data.</text>
</comment>
<accession>E2SF45</accession>
<reference evidence="1" key="1">
    <citation type="submission" date="2010-08" db="EMBL/GenBank/DDBJ databases">
        <authorList>
            <person name="Muzny D."/>
            <person name="Qin X."/>
            <person name="Buhay C."/>
            <person name="Dugan-Rocha S."/>
            <person name="Ding Y."/>
            <person name="Chen G."/>
            <person name="Hawes A."/>
            <person name="Holder M."/>
            <person name="Jhangiani S."/>
            <person name="Johnson A."/>
            <person name="Khan Z."/>
            <person name="Li Z."/>
            <person name="Liu W."/>
            <person name="Liu X."/>
            <person name="Perez L."/>
            <person name="Shen H."/>
            <person name="Wang Q."/>
            <person name="Watt J."/>
            <person name="Xi L."/>
            <person name="Xin Y."/>
            <person name="Zhou J."/>
            <person name="Deng J."/>
            <person name="Jiang H."/>
            <person name="Liu Y."/>
            <person name="Qu J."/>
            <person name="Song X.-Z."/>
            <person name="Zhang L."/>
            <person name="Villasana D."/>
            <person name="Johnson A."/>
            <person name="Liu J."/>
            <person name="Liyanage D."/>
            <person name="Lorensuhewa L."/>
            <person name="Robinson T."/>
            <person name="Song A."/>
            <person name="Song B.-B."/>
            <person name="Dinh H."/>
            <person name="Thornton R."/>
            <person name="Coyle M."/>
            <person name="Francisco L."/>
            <person name="Jackson L."/>
            <person name="Javaid M."/>
            <person name="Korchina V."/>
            <person name="Kovar C."/>
            <person name="Mata R."/>
            <person name="Mathew T."/>
            <person name="Ngo R."/>
            <person name="Nguyen L."/>
            <person name="Nguyen N."/>
            <person name="Okwuonu G."/>
            <person name="Ongeri F."/>
            <person name="Pham C."/>
            <person name="Simmons D."/>
            <person name="Wilczek-Boney K."/>
            <person name="Hale W."/>
            <person name="Jakkamsetti A."/>
            <person name="Pham P."/>
            <person name="Ruth R."/>
            <person name="San Lucas F."/>
            <person name="Warren J."/>
            <person name="Zhang J."/>
            <person name="Zhao Z."/>
            <person name="Zhou C."/>
            <person name="Zhu D."/>
            <person name="Lee S."/>
            <person name="Bess C."/>
            <person name="Blankenburg K."/>
            <person name="Forbes L."/>
            <person name="Fu Q."/>
            <person name="Gubbala S."/>
            <person name="Hirani K."/>
            <person name="Jayaseelan J.C."/>
            <person name="Lara F."/>
            <person name="Munidasa M."/>
            <person name="Palculict T."/>
            <person name="Patil S."/>
            <person name="Pu L.-L."/>
            <person name="Saada N."/>
            <person name="Tang L."/>
            <person name="Weissenberger G."/>
            <person name="Zhu Y."/>
            <person name="Hemphill L."/>
            <person name="Shang Y."/>
            <person name="Youmans B."/>
            <person name="Ayvaz T."/>
            <person name="Ross M."/>
            <person name="Santibanez J."/>
            <person name="Aqrawi P."/>
            <person name="Gross S."/>
            <person name="Joshi V."/>
            <person name="Fowler G."/>
            <person name="Nazareth L."/>
            <person name="Reid J."/>
            <person name="Worley K."/>
            <person name="Petrosino J."/>
            <person name="Highlander S."/>
            <person name="Gibbs R."/>
        </authorList>
    </citation>
    <scope>NUCLEOTIDE SEQUENCE [LARGE SCALE GENOMIC DNA]</scope>
    <source>
        <strain evidence="1">DSM 15272</strain>
    </source>
</reference>
<sequence>MSDEFCSYAEFGKRFFAAAVTSDKILGAVAALGGRPIAFGPMGVGPGRLAKVTATGEIGTATAQEVPGREISFDVTLPVALDFALDLQVETHHFHGALELPLKVRARATPDLRIVVEVTPPSARDVRLDLTADGRRAGMVKKLAGVDAEVKRFVAKYVARELEKPEIARARIVDVNSAIDAAWAGLAPR</sequence>
<dbReference type="eggNOG" id="ENOG5033K12">
    <property type="taxonomic scope" value="Bacteria"/>
</dbReference>
<dbReference type="RefSeq" id="WP_007079493.1">
    <property type="nucleotide sequence ID" value="NZ_CM001024.1"/>
</dbReference>
<name>E2SF45_9ACTN</name>